<dbReference type="PANTHER" id="PTHR22961:SF15">
    <property type="entry name" value="TRIBBLES HOMOLOG 2"/>
    <property type="match status" value="1"/>
</dbReference>
<evidence type="ECO:0000313" key="11">
    <source>
        <dbReference type="Proteomes" id="UP000824540"/>
    </source>
</evidence>
<keyword evidence="4" id="KW-0206">Cytoskeleton</keyword>
<dbReference type="GO" id="GO:0004860">
    <property type="term" value="F:protein kinase inhibitor activity"/>
    <property type="evidence" value="ECO:0007669"/>
    <property type="project" value="UniProtKB-KW"/>
</dbReference>
<dbReference type="GO" id="GO:0032436">
    <property type="term" value="P:positive regulation of proteasomal ubiquitin-dependent protein catabolic process"/>
    <property type="evidence" value="ECO:0007669"/>
    <property type="project" value="TreeGrafter"/>
</dbReference>
<comment type="subcellular location">
    <subcellularLocation>
        <location evidence="1">Cytoplasm</location>
        <location evidence="1">Cytoskeleton</location>
    </subcellularLocation>
</comment>
<dbReference type="Pfam" id="PF00069">
    <property type="entry name" value="Pkinase"/>
    <property type="match status" value="1"/>
</dbReference>
<evidence type="ECO:0000256" key="3">
    <source>
        <dbReference type="ARBA" id="ARBA00023013"/>
    </source>
</evidence>
<evidence type="ECO:0000259" key="9">
    <source>
        <dbReference type="PROSITE" id="PS50011"/>
    </source>
</evidence>
<feature type="region of interest" description="Disordered" evidence="8">
    <location>
        <begin position="306"/>
        <end position="343"/>
    </location>
</feature>
<reference evidence="10" key="1">
    <citation type="thesis" date="2021" institute="BYU ScholarsArchive" country="Provo, UT, USA">
        <title>Applications of and Algorithms for Genome Assembly and Genomic Analyses with an Emphasis on Marine Teleosts.</title>
        <authorList>
            <person name="Pickett B.D."/>
        </authorList>
    </citation>
    <scope>NUCLEOTIDE SEQUENCE</scope>
    <source>
        <strain evidence="10">HI-2016</strain>
    </source>
</reference>
<accession>A0A8T2NDL9</accession>
<name>A0A8T2NDL9_9TELE</name>
<dbReference type="OrthoDB" id="410920at2759"/>
<dbReference type="GO" id="GO:0004672">
    <property type="term" value="F:protein kinase activity"/>
    <property type="evidence" value="ECO:0007669"/>
    <property type="project" value="InterPro"/>
</dbReference>
<keyword evidence="2" id="KW-0963">Cytoplasm</keyword>
<dbReference type="PANTHER" id="PTHR22961">
    <property type="entry name" value="SER/THR PROTEIN KINASE-TRB"/>
    <property type="match status" value="1"/>
</dbReference>
<dbReference type="SUPFAM" id="SSF56112">
    <property type="entry name" value="Protein kinase-like (PK-like)"/>
    <property type="match status" value="1"/>
</dbReference>
<feature type="compositionally biased region" description="Basic and acidic residues" evidence="8">
    <location>
        <begin position="325"/>
        <end position="343"/>
    </location>
</feature>
<evidence type="ECO:0000256" key="7">
    <source>
        <dbReference type="ARBA" id="ARBA00040638"/>
    </source>
</evidence>
<comment type="caution">
    <text evidence="10">The sequence shown here is derived from an EMBL/GenBank/DDBJ whole genome shotgun (WGS) entry which is preliminary data.</text>
</comment>
<evidence type="ECO:0000256" key="6">
    <source>
        <dbReference type="ARBA" id="ARBA00038180"/>
    </source>
</evidence>
<dbReference type="InterPro" id="IPR011009">
    <property type="entry name" value="Kinase-like_dom_sf"/>
</dbReference>
<evidence type="ECO:0000256" key="5">
    <source>
        <dbReference type="ARBA" id="ARBA00037316"/>
    </source>
</evidence>
<gene>
    <name evidence="10" type="ORF">JZ751_003634</name>
</gene>
<proteinExistence type="inferred from homology"/>
<dbReference type="PROSITE" id="PS50011">
    <property type="entry name" value="PROTEIN_KINASE_DOM"/>
    <property type="match status" value="1"/>
</dbReference>
<evidence type="ECO:0000256" key="2">
    <source>
        <dbReference type="ARBA" id="ARBA00022490"/>
    </source>
</evidence>
<dbReference type="GO" id="GO:0031434">
    <property type="term" value="F:mitogen-activated protein kinase kinase binding"/>
    <property type="evidence" value="ECO:0007669"/>
    <property type="project" value="TreeGrafter"/>
</dbReference>
<protein>
    <recommendedName>
        <fullName evidence="7">Tribbles homolog 2</fullName>
    </recommendedName>
</protein>
<sequence length="343" mass="38690">MNIHGPDPTDISRHGISRHQTRDHGKLSYYRTNEPTHGFSPNLGSCKERTHATRFISQIGKYLLLELIEGDHVFRAAELHSGLERVCKVFDITRYQESLAAYFCLSPHKNINQIVEILLGDTKAYVFFESSHGDMHSFVRSCKKLQEDEAARLFHQMASAVAHCHDNGLVLRDIKLRKFVFKNADRSVIMLDGLEDARLLRGEDDSLSDKHGCPAYVSPEVLCASSCYSGRAADVWSLGVMLYTMLMGRYPFHDLEPRSLFSKIRRGHFSLPDSLTPKARCLIRSVLHRDPVRRLTSRDILDHPWLSPENLSPGSGRGADGNDASDQKVPDTPTAEEHSGFSF</sequence>
<dbReference type="Proteomes" id="UP000824540">
    <property type="component" value="Unassembled WGS sequence"/>
</dbReference>
<evidence type="ECO:0000256" key="1">
    <source>
        <dbReference type="ARBA" id="ARBA00004245"/>
    </source>
</evidence>
<dbReference type="GO" id="GO:0005634">
    <property type="term" value="C:nucleus"/>
    <property type="evidence" value="ECO:0007669"/>
    <property type="project" value="TreeGrafter"/>
</dbReference>
<comment type="function">
    <text evidence="5">Interacts with MAPK kinases and regulates activation of MAP kinases. Does not display kinase activity.</text>
</comment>
<dbReference type="AlphaFoldDB" id="A0A8T2NDL9"/>
<evidence type="ECO:0000313" key="10">
    <source>
        <dbReference type="EMBL" id="KAG9335802.1"/>
    </source>
</evidence>
<feature type="domain" description="Protein kinase" evidence="9">
    <location>
        <begin position="53"/>
        <end position="306"/>
    </location>
</feature>
<keyword evidence="11" id="KW-1185">Reference proteome</keyword>
<organism evidence="10 11">
    <name type="scientific">Albula glossodonta</name>
    <name type="common">roundjaw bonefish</name>
    <dbReference type="NCBI Taxonomy" id="121402"/>
    <lineage>
        <taxon>Eukaryota</taxon>
        <taxon>Metazoa</taxon>
        <taxon>Chordata</taxon>
        <taxon>Craniata</taxon>
        <taxon>Vertebrata</taxon>
        <taxon>Euteleostomi</taxon>
        <taxon>Actinopterygii</taxon>
        <taxon>Neopterygii</taxon>
        <taxon>Teleostei</taxon>
        <taxon>Albuliformes</taxon>
        <taxon>Albulidae</taxon>
        <taxon>Albula</taxon>
    </lineage>
</organism>
<dbReference type="InterPro" id="IPR024104">
    <property type="entry name" value="Tribbles/Ser_Thr_kinase_40"/>
</dbReference>
<comment type="similarity">
    <text evidence="6">Belongs to the protein kinase superfamily. CAMK Ser/Thr protein kinase family. Tribbles subfamily.</text>
</comment>
<dbReference type="InterPro" id="IPR000719">
    <property type="entry name" value="Prot_kinase_dom"/>
</dbReference>
<keyword evidence="3" id="KW-0649">Protein kinase inhibitor</keyword>
<dbReference type="GO" id="GO:0005856">
    <property type="term" value="C:cytoskeleton"/>
    <property type="evidence" value="ECO:0007669"/>
    <property type="project" value="UniProtKB-SubCell"/>
</dbReference>
<evidence type="ECO:0000256" key="8">
    <source>
        <dbReference type="SAM" id="MobiDB-lite"/>
    </source>
</evidence>
<dbReference type="EMBL" id="JAFBMS010000109">
    <property type="protein sequence ID" value="KAG9335802.1"/>
    <property type="molecule type" value="Genomic_DNA"/>
</dbReference>
<feature type="region of interest" description="Disordered" evidence="8">
    <location>
        <begin position="1"/>
        <end position="25"/>
    </location>
</feature>
<dbReference type="Gene3D" id="3.30.200.20">
    <property type="entry name" value="Phosphorylase Kinase, domain 1"/>
    <property type="match status" value="1"/>
</dbReference>
<dbReference type="FunFam" id="1.10.510.10:FF:000153">
    <property type="entry name" value="Tribbles homolog 2"/>
    <property type="match status" value="1"/>
</dbReference>
<dbReference type="GO" id="GO:0005524">
    <property type="term" value="F:ATP binding"/>
    <property type="evidence" value="ECO:0007669"/>
    <property type="project" value="InterPro"/>
</dbReference>
<dbReference type="FunFam" id="3.30.200.20:FF:000253">
    <property type="entry name" value="tribbles homolog 2"/>
    <property type="match status" value="1"/>
</dbReference>
<dbReference type="Gene3D" id="1.10.510.10">
    <property type="entry name" value="Transferase(Phosphotransferase) domain 1"/>
    <property type="match status" value="1"/>
</dbReference>
<evidence type="ECO:0000256" key="4">
    <source>
        <dbReference type="ARBA" id="ARBA00023212"/>
    </source>
</evidence>